<evidence type="ECO:0000313" key="2">
    <source>
        <dbReference type="Proteomes" id="UP000234323"/>
    </source>
</evidence>
<evidence type="ECO:0000313" key="1">
    <source>
        <dbReference type="EMBL" id="PKY62331.1"/>
    </source>
</evidence>
<dbReference type="EMBL" id="LLXI01006898">
    <property type="protein sequence ID" value="PKY62331.1"/>
    <property type="molecule type" value="Genomic_DNA"/>
</dbReference>
<dbReference type="AlphaFoldDB" id="A0A2I1HTX3"/>
<comment type="caution">
    <text evidence="1">The sequence shown here is derived from an EMBL/GenBank/DDBJ whole genome shotgun (WGS) entry which is preliminary data.</text>
</comment>
<protein>
    <submittedName>
        <fullName evidence="1">Uncharacterized protein</fullName>
    </submittedName>
</protein>
<feature type="non-terminal residue" evidence="1">
    <location>
        <position position="62"/>
    </location>
</feature>
<dbReference type="Proteomes" id="UP000234323">
    <property type="component" value="Unassembled WGS sequence"/>
</dbReference>
<name>A0A2I1HTX3_9GLOM</name>
<sequence>MELSKMNPTENMENLWKNVNSNKYQYHVTISTIGSTTESSEEVDDKIVYMEDLEKRKQVYGI</sequence>
<proteinExistence type="predicted"/>
<gene>
    <name evidence="1" type="ORF">RhiirA4_488624</name>
</gene>
<accession>A0A2I1HTX3</accession>
<dbReference type="VEuPathDB" id="FungiDB:FUN_001704"/>
<organism evidence="1 2">
    <name type="scientific">Rhizophagus irregularis</name>
    <dbReference type="NCBI Taxonomy" id="588596"/>
    <lineage>
        <taxon>Eukaryota</taxon>
        <taxon>Fungi</taxon>
        <taxon>Fungi incertae sedis</taxon>
        <taxon>Mucoromycota</taxon>
        <taxon>Glomeromycotina</taxon>
        <taxon>Glomeromycetes</taxon>
        <taxon>Glomerales</taxon>
        <taxon>Glomeraceae</taxon>
        <taxon>Rhizophagus</taxon>
    </lineage>
</organism>
<reference evidence="1 2" key="1">
    <citation type="submission" date="2015-10" db="EMBL/GenBank/DDBJ databases">
        <title>Genome analyses suggest a sexual origin of heterokaryosis in a supposedly ancient asexual fungus.</title>
        <authorList>
            <person name="Ropars J."/>
            <person name="Sedzielewska K."/>
            <person name="Noel J."/>
            <person name="Charron P."/>
            <person name="Farinelli L."/>
            <person name="Marton T."/>
            <person name="Kruger M."/>
            <person name="Pelin A."/>
            <person name="Brachmann A."/>
            <person name="Corradi N."/>
        </authorList>
    </citation>
    <scope>NUCLEOTIDE SEQUENCE [LARGE SCALE GENOMIC DNA]</scope>
    <source>
        <strain evidence="1 2">A4</strain>
    </source>
</reference>
<keyword evidence="2" id="KW-1185">Reference proteome</keyword>